<gene>
    <name evidence="1" type="ORF">AVDCRST_MAG96-901</name>
</gene>
<reference evidence="1" key="1">
    <citation type="submission" date="2020-02" db="EMBL/GenBank/DDBJ databases">
        <authorList>
            <person name="Meier V. D."/>
        </authorList>
    </citation>
    <scope>NUCLEOTIDE SEQUENCE</scope>
    <source>
        <strain evidence="1">AVDCRST_MAG96</strain>
    </source>
</reference>
<evidence type="ECO:0000313" key="1">
    <source>
        <dbReference type="EMBL" id="CAA9478923.1"/>
    </source>
</evidence>
<sequence length="50" mass="5747">MRRPLPAELKTIAYLLFFNQEKICLFSAIRYYKGQLTGGNEGWPLAAKDI</sequence>
<organism evidence="1">
    <name type="scientific">uncultured Segetibacter sp</name>
    <dbReference type="NCBI Taxonomy" id="481133"/>
    <lineage>
        <taxon>Bacteria</taxon>
        <taxon>Pseudomonadati</taxon>
        <taxon>Bacteroidota</taxon>
        <taxon>Chitinophagia</taxon>
        <taxon>Chitinophagales</taxon>
        <taxon>Chitinophagaceae</taxon>
        <taxon>Segetibacter</taxon>
        <taxon>environmental samples</taxon>
    </lineage>
</organism>
<accession>A0A6J4RPX6</accession>
<name>A0A6J4RPX6_9BACT</name>
<protein>
    <submittedName>
        <fullName evidence="1">Uncharacterized protein</fullName>
    </submittedName>
</protein>
<proteinExistence type="predicted"/>
<dbReference type="AlphaFoldDB" id="A0A6J4RPX6"/>
<dbReference type="EMBL" id="CADCVN010000341">
    <property type="protein sequence ID" value="CAA9478923.1"/>
    <property type="molecule type" value="Genomic_DNA"/>
</dbReference>